<dbReference type="RefSeq" id="WP_109727207.1">
    <property type="nucleotide sequence ID" value="NZ_QGDI01000010.1"/>
</dbReference>
<dbReference type="AlphaFoldDB" id="A0A315XZG5"/>
<evidence type="ECO:0008006" key="4">
    <source>
        <dbReference type="Google" id="ProtNLM"/>
    </source>
</evidence>
<evidence type="ECO:0000256" key="1">
    <source>
        <dbReference type="SAM" id="Phobius"/>
    </source>
</evidence>
<dbReference type="Proteomes" id="UP000245720">
    <property type="component" value="Unassembled WGS sequence"/>
</dbReference>
<feature type="transmembrane region" description="Helical" evidence="1">
    <location>
        <begin position="83"/>
        <end position="111"/>
    </location>
</feature>
<dbReference type="OrthoDB" id="1823512at2"/>
<keyword evidence="1" id="KW-0812">Transmembrane</keyword>
<name>A0A315XZG5_RUMFL</name>
<evidence type="ECO:0000313" key="3">
    <source>
        <dbReference type="Proteomes" id="UP000245720"/>
    </source>
</evidence>
<feature type="transmembrane region" description="Helical" evidence="1">
    <location>
        <begin position="52"/>
        <end position="71"/>
    </location>
</feature>
<evidence type="ECO:0000313" key="2">
    <source>
        <dbReference type="EMBL" id="PWJ11250.1"/>
    </source>
</evidence>
<reference evidence="2 3" key="1">
    <citation type="submission" date="2018-05" db="EMBL/GenBank/DDBJ databases">
        <title>The Hungate 1000. A catalogue of reference genomes from the rumen microbiome.</title>
        <authorList>
            <person name="Kelly W."/>
        </authorList>
    </citation>
    <scope>NUCLEOTIDE SEQUENCE [LARGE SCALE GENOMIC DNA]</scope>
    <source>
        <strain evidence="2 3">SAb67</strain>
    </source>
</reference>
<protein>
    <recommendedName>
        <fullName evidence="4">Zinc-ribbon domain-containing protein</fullName>
    </recommendedName>
</protein>
<dbReference type="EMBL" id="QGDI01000010">
    <property type="protein sequence ID" value="PWJ11250.1"/>
    <property type="molecule type" value="Genomic_DNA"/>
</dbReference>
<comment type="caution">
    <text evidence="2">The sequence shown here is derived from an EMBL/GenBank/DDBJ whole genome shotgun (WGS) entry which is preliminary data.</text>
</comment>
<sequence length="113" mass="12121">MTCPHCGASVYENDVKCPYCDSFLENRNADNTRRPVSGPGQFTMNGPDQVNVALVIVSLLIPIFGIIYGAISLGGGHQKSGKVYLILGLAGIFVFPCFMGIIPMTFAFLGFAQ</sequence>
<accession>A0A315XZG5</accession>
<gene>
    <name evidence="2" type="ORF">IE37_02473</name>
</gene>
<keyword evidence="1" id="KW-1133">Transmembrane helix</keyword>
<organism evidence="2 3">
    <name type="scientific">Ruminococcus flavefaciens</name>
    <dbReference type="NCBI Taxonomy" id="1265"/>
    <lineage>
        <taxon>Bacteria</taxon>
        <taxon>Bacillati</taxon>
        <taxon>Bacillota</taxon>
        <taxon>Clostridia</taxon>
        <taxon>Eubacteriales</taxon>
        <taxon>Oscillospiraceae</taxon>
        <taxon>Ruminococcus</taxon>
    </lineage>
</organism>
<keyword evidence="1" id="KW-0472">Membrane</keyword>
<proteinExistence type="predicted"/>